<keyword evidence="1" id="KW-0472">Membrane</keyword>
<dbReference type="OrthoDB" id="2465010at2759"/>
<protein>
    <submittedName>
        <fullName evidence="2">Uncharacterized protein</fullName>
    </submittedName>
</protein>
<proteinExistence type="predicted"/>
<gene>
    <name evidence="2" type="ORF">C2G38_2101138</name>
</gene>
<name>A0A397USX8_9GLOM</name>
<keyword evidence="1" id="KW-0812">Transmembrane</keyword>
<accession>A0A397USX8</accession>
<evidence type="ECO:0000313" key="2">
    <source>
        <dbReference type="EMBL" id="RIB12347.1"/>
    </source>
</evidence>
<organism evidence="2 3">
    <name type="scientific">Gigaspora rosea</name>
    <dbReference type="NCBI Taxonomy" id="44941"/>
    <lineage>
        <taxon>Eukaryota</taxon>
        <taxon>Fungi</taxon>
        <taxon>Fungi incertae sedis</taxon>
        <taxon>Mucoromycota</taxon>
        <taxon>Glomeromycotina</taxon>
        <taxon>Glomeromycetes</taxon>
        <taxon>Diversisporales</taxon>
        <taxon>Gigasporaceae</taxon>
        <taxon>Gigaspora</taxon>
    </lineage>
</organism>
<keyword evidence="3" id="KW-1185">Reference proteome</keyword>
<feature type="transmembrane region" description="Helical" evidence="1">
    <location>
        <begin position="42"/>
        <end position="60"/>
    </location>
</feature>
<keyword evidence="1" id="KW-1133">Transmembrane helix</keyword>
<dbReference type="EMBL" id="QKWP01001032">
    <property type="protein sequence ID" value="RIB12347.1"/>
    <property type="molecule type" value="Genomic_DNA"/>
</dbReference>
<sequence>MSLPLINGGDNIENGESKFINMVYNYDWSSTSLGPIDTWDPVLKHVTVICVHIYQLFFIFKKKKKNRKLFNITSYVSILKAKHPDG</sequence>
<evidence type="ECO:0000313" key="3">
    <source>
        <dbReference type="Proteomes" id="UP000266673"/>
    </source>
</evidence>
<evidence type="ECO:0000256" key="1">
    <source>
        <dbReference type="SAM" id="Phobius"/>
    </source>
</evidence>
<reference evidence="2 3" key="1">
    <citation type="submission" date="2018-06" db="EMBL/GenBank/DDBJ databases">
        <title>Comparative genomics reveals the genomic features of Rhizophagus irregularis, R. cerebriforme, R. diaphanum and Gigaspora rosea, and their symbiotic lifestyle signature.</title>
        <authorList>
            <person name="Morin E."/>
            <person name="San Clemente H."/>
            <person name="Chen E.C.H."/>
            <person name="De La Providencia I."/>
            <person name="Hainaut M."/>
            <person name="Kuo A."/>
            <person name="Kohler A."/>
            <person name="Murat C."/>
            <person name="Tang N."/>
            <person name="Roy S."/>
            <person name="Loubradou J."/>
            <person name="Henrissat B."/>
            <person name="Grigoriev I.V."/>
            <person name="Corradi N."/>
            <person name="Roux C."/>
            <person name="Martin F.M."/>
        </authorList>
    </citation>
    <scope>NUCLEOTIDE SEQUENCE [LARGE SCALE GENOMIC DNA]</scope>
    <source>
        <strain evidence="2 3">DAOM 194757</strain>
    </source>
</reference>
<dbReference type="Proteomes" id="UP000266673">
    <property type="component" value="Unassembled WGS sequence"/>
</dbReference>
<dbReference type="AlphaFoldDB" id="A0A397USX8"/>
<comment type="caution">
    <text evidence="2">The sequence shown here is derived from an EMBL/GenBank/DDBJ whole genome shotgun (WGS) entry which is preliminary data.</text>
</comment>